<protein>
    <recommendedName>
        <fullName evidence="4">DUF4198 domain-containing protein</fullName>
    </recommendedName>
</protein>
<keyword evidence="3" id="KW-1185">Reference proteome</keyword>
<sequence>MSIKPITLSTCAAILLAAVPSTVHAQSFGDLVRDVKRAADALEDAVGDDTRRGTDERASPGDRSYLGDASVLDSGPMLAGTEHLMLVKVDQPIVEKGTYRVILRQAGTRGQRGIRSTTYLSDTDLDEADTHVVVRVDAPDTPGQYQLQVTAEDVDNVISSTPVSVELDARPIIGDLPTTASRGARVPVTLRGPRYYYNRVSFVENRRTAKTVQYDAVISDEGEYLVMPTRAGRYDLVVHYRASDGEDYQANAGRITVR</sequence>
<proteinExistence type="predicted"/>
<reference evidence="2 3" key="1">
    <citation type="submission" date="2019-12" db="EMBL/GenBank/DDBJ databases">
        <title>Genomic-based taxomic classification of the family Erythrobacteraceae.</title>
        <authorList>
            <person name="Xu L."/>
        </authorList>
    </citation>
    <scope>NUCLEOTIDE SEQUENCE [LARGE SCALE GENOMIC DNA]</scope>
    <source>
        <strain evidence="2 3">LMG 29519</strain>
    </source>
</reference>
<evidence type="ECO:0000313" key="2">
    <source>
        <dbReference type="EMBL" id="MXP08878.1"/>
    </source>
</evidence>
<dbReference type="Proteomes" id="UP000429229">
    <property type="component" value="Unassembled WGS sequence"/>
</dbReference>
<keyword evidence="1" id="KW-0732">Signal</keyword>
<organism evidence="2 3">
    <name type="scientific">Alteriqipengyuania halimionae</name>
    <dbReference type="NCBI Taxonomy" id="1926630"/>
    <lineage>
        <taxon>Bacteria</taxon>
        <taxon>Pseudomonadati</taxon>
        <taxon>Pseudomonadota</taxon>
        <taxon>Alphaproteobacteria</taxon>
        <taxon>Sphingomonadales</taxon>
        <taxon>Erythrobacteraceae</taxon>
        <taxon>Alteriqipengyuania</taxon>
    </lineage>
</organism>
<dbReference type="OrthoDB" id="7376020at2"/>
<gene>
    <name evidence="2" type="ORF">GRI68_01625</name>
</gene>
<evidence type="ECO:0000256" key="1">
    <source>
        <dbReference type="SAM" id="SignalP"/>
    </source>
</evidence>
<evidence type="ECO:0000313" key="3">
    <source>
        <dbReference type="Proteomes" id="UP000429229"/>
    </source>
</evidence>
<dbReference type="EMBL" id="WTYR01000001">
    <property type="protein sequence ID" value="MXP08878.1"/>
    <property type="molecule type" value="Genomic_DNA"/>
</dbReference>
<name>A0A6I4TZ28_9SPHN</name>
<dbReference type="AlphaFoldDB" id="A0A6I4TZ28"/>
<feature type="chain" id="PRO_5026194132" description="DUF4198 domain-containing protein" evidence="1">
    <location>
        <begin position="26"/>
        <end position="258"/>
    </location>
</feature>
<comment type="caution">
    <text evidence="2">The sequence shown here is derived from an EMBL/GenBank/DDBJ whole genome shotgun (WGS) entry which is preliminary data.</text>
</comment>
<feature type="signal peptide" evidence="1">
    <location>
        <begin position="1"/>
        <end position="25"/>
    </location>
</feature>
<accession>A0A6I4TZ28</accession>
<evidence type="ECO:0008006" key="4">
    <source>
        <dbReference type="Google" id="ProtNLM"/>
    </source>
</evidence>
<dbReference type="RefSeq" id="WP_160615395.1">
    <property type="nucleotide sequence ID" value="NZ_WTYR01000001.1"/>
</dbReference>